<feature type="domain" description="IPT/TIG" evidence="4">
    <location>
        <begin position="423"/>
        <end position="506"/>
    </location>
</feature>
<dbReference type="PANTHER" id="PTHR46769">
    <property type="entry name" value="POLYCYSTIC KIDNEY AND HEPATIC DISEASE 1 (AUTOSOMAL RECESSIVE)-LIKE 1"/>
    <property type="match status" value="1"/>
</dbReference>
<name>A0ABT9PBG1_9ACTN</name>
<dbReference type="EMBL" id="JAUSQZ010000001">
    <property type="protein sequence ID" value="MDP9830031.1"/>
    <property type="molecule type" value="Genomic_DNA"/>
</dbReference>
<evidence type="ECO:0000256" key="1">
    <source>
        <dbReference type="ARBA" id="ARBA00022729"/>
    </source>
</evidence>
<accession>A0ABT9PBG1</accession>
<dbReference type="Pfam" id="PF01833">
    <property type="entry name" value="TIG"/>
    <property type="match status" value="27"/>
</dbReference>
<dbReference type="SUPFAM" id="SSF81296">
    <property type="entry name" value="E set domains"/>
    <property type="match status" value="27"/>
</dbReference>
<evidence type="ECO:0000313" key="6">
    <source>
        <dbReference type="Proteomes" id="UP001235712"/>
    </source>
</evidence>
<dbReference type="InterPro" id="IPR052387">
    <property type="entry name" value="Fibrocystin"/>
</dbReference>
<feature type="domain" description="IPT/TIG" evidence="4">
    <location>
        <begin position="1110"/>
        <end position="1191"/>
    </location>
</feature>
<feature type="domain" description="IPT/TIG" evidence="4">
    <location>
        <begin position="1026"/>
        <end position="1108"/>
    </location>
</feature>
<feature type="domain" description="IPT/TIG" evidence="4">
    <location>
        <begin position="2224"/>
        <end position="2309"/>
    </location>
</feature>
<feature type="domain" description="IPT/TIG" evidence="4">
    <location>
        <begin position="336"/>
        <end position="421"/>
    </location>
</feature>
<keyword evidence="3" id="KW-1133">Transmembrane helix</keyword>
<feature type="domain" description="IPT/TIG" evidence="4">
    <location>
        <begin position="1797"/>
        <end position="1882"/>
    </location>
</feature>
<feature type="domain" description="IPT/TIG" evidence="4">
    <location>
        <begin position="1369"/>
        <end position="1452"/>
    </location>
</feature>
<reference evidence="5 6" key="1">
    <citation type="submission" date="2023-07" db="EMBL/GenBank/DDBJ databases">
        <title>Sequencing the genomes of 1000 actinobacteria strains.</title>
        <authorList>
            <person name="Klenk H.-P."/>
        </authorList>
    </citation>
    <scope>NUCLEOTIDE SEQUENCE [LARGE SCALE GENOMIC DNA]</scope>
    <source>
        <strain evidence="5 6">DSM 44388</strain>
    </source>
</reference>
<evidence type="ECO:0000259" key="4">
    <source>
        <dbReference type="SMART" id="SM00429"/>
    </source>
</evidence>
<feature type="domain" description="IPT/TIG" evidence="4">
    <location>
        <begin position="681"/>
        <end position="765"/>
    </location>
</feature>
<dbReference type="CDD" id="cd00603">
    <property type="entry name" value="IPT_PCSR"/>
    <property type="match status" value="6"/>
</dbReference>
<feature type="transmembrane region" description="Helical" evidence="3">
    <location>
        <begin position="2745"/>
        <end position="2765"/>
    </location>
</feature>
<keyword evidence="3" id="KW-0472">Membrane</keyword>
<feature type="domain" description="IPT/TIG" evidence="4">
    <location>
        <begin position="939"/>
        <end position="1024"/>
    </location>
</feature>
<dbReference type="PANTHER" id="PTHR46769:SF2">
    <property type="entry name" value="FIBROCYSTIN-L ISOFORM 2 PRECURSOR-RELATED"/>
    <property type="match status" value="1"/>
</dbReference>
<evidence type="ECO:0000256" key="2">
    <source>
        <dbReference type="SAM" id="MobiDB-lite"/>
    </source>
</evidence>
<feature type="domain" description="IPT/TIG" evidence="4">
    <location>
        <begin position="1281"/>
        <end position="1367"/>
    </location>
</feature>
<feature type="compositionally biased region" description="Gly residues" evidence="2">
    <location>
        <begin position="2674"/>
        <end position="2729"/>
    </location>
</feature>
<feature type="domain" description="IPT/TIG" evidence="4">
    <location>
        <begin position="1966"/>
        <end position="2048"/>
    </location>
</feature>
<dbReference type="RefSeq" id="WP_307248824.1">
    <property type="nucleotide sequence ID" value="NZ_JAUSQZ010000001.1"/>
</dbReference>
<dbReference type="InterPro" id="IPR002909">
    <property type="entry name" value="IPT_dom"/>
</dbReference>
<feature type="domain" description="IPT/TIG" evidence="4">
    <location>
        <begin position="1884"/>
        <end position="1964"/>
    </location>
</feature>
<dbReference type="CDD" id="cd00102">
    <property type="entry name" value="IPT"/>
    <property type="match status" value="17"/>
</dbReference>
<feature type="domain" description="IPT/TIG" evidence="4">
    <location>
        <begin position="2050"/>
        <end position="2136"/>
    </location>
</feature>
<feature type="domain" description="IPT/TIG" evidence="4">
    <location>
        <begin position="2397"/>
        <end position="2478"/>
    </location>
</feature>
<dbReference type="InterPro" id="IPR014756">
    <property type="entry name" value="Ig_E-set"/>
</dbReference>
<feature type="region of interest" description="Disordered" evidence="2">
    <location>
        <begin position="2671"/>
        <end position="2736"/>
    </location>
</feature>
<feature type="domain" description="IPT/TIG" evidence="4">
    <location>
        <begin position="1193"/>
        <end position="1279"/>
    </location>
</feature>
<feature type="domain" description="IPT/TIG" evidence="4">
    <location>
        <begin position="596"/>
        <end position="679"/>
    </location>
</feature>
<feature type="domain" description="IPT/TIG" evidence="4">
    <location>
        <begin position="1626"/>
        <end position="1711"/>
    </location>
</feature>
<dbReference type="InterPro" id="IPR013783">
    <property type="entry name" value="Ig-like_fold"/>
</dbReference>
<dbReference type="Gene3D" id="2.60.40.10">
    <property type="entry name" value="Immunoglobulins"/>
    <property type="match status" value="27"/>
</dbReference>
<protein>
    <recommendedName>
        <fullName evidence="4">IPT/TIG domain-containing protein</fullName>
    </recommendedName>
</protein>
<comment type="caution">
    <text evidence="5">The sequence shown here is derived from an EMBL/GenBank/DDBJ whole genome shotgun (WGS) entry which is preliminary data.</text>
</comment>
<feature type="domain" description="IPT/TIG" evidence="4">
    <location>
        <begin position="1540"/>
        <end position="1624"/>
    </location>
</feature>
<keyword evidence="1" id="KW-0732">Signal</keyword>
<keyword evidence="3" id="KW-0812">Transmembrane</keyword>
<feature type="domain" description="IPT/TIG" evidence="4">
    <location>
        <begin position="251"/>
        <end position="334"/>
    </location>
</feature>
<feature type="domain" description="IPT/TIG" evidence="4">
    <location>
        <begin position="1713"/>
        <end position="1795"/>
    </location>
</feature>
<feature type="domain" description="IPT/TIG" evidence="4">
    <location>
        <begin position="854"/>
        <end position="937"/>
    </location>
</feature>
<feature type="domain" description="IPT/TIG" evidence="4">
    <location>
        <begin position="2138"/>
        <end position="2222"/>
    </location>
</feature>
<keyword evidence="6" id="KW-1185">Reference proteome</keyword>
<feature type="domain" description="IPT/TIG" evidence="4">
    <location>
        <begin position="767"/>
        <end position="852"/>
    </location>
</feature>
<proteinExistence type="predicted"/>
<dbReference type="SMART" id="SM00429">
    <property type="entry name" value="IPT"/>
    <property type="match status" value="27"/>
</dbReference>
<gene>
    <name evidence="5" type="ORF">J2S57_005780</name>
</gene>
<organism evidence="5 6">
    <name type="scientific">Kineosporia succinea</name>
    <dbReference type="NCBI Taxonomy" id="84632"/>
    <lineage>
        <taxon>Bacteria</taxon>
        <taxon>Bacillati</taxon>
        <taxon>Actinomycetota</taxon>
        <taxon>Actinomycetes</taxon>
        <taxon>Kineosporiales</taxon>
        <taxon>Kineosporiaceae</taxon>
        <taxon>Kineosporia</taxon>
    </lineage>
</organism>
<feature type="domain" description="IPT/TIG" evidence="4">
    <location>
        <begin position="1454"/>
        <end position="1538"/>
    </location>
</feature>
<feature type="domain" description="IPT/TIG" evidence="4">
    <location>
        <begin position="508"/>
        <end position="594"/>
    </location>
</feature>
<evidence type="ECO:0000313" key="5">
    <source>
        <dbReference type="EMBL" id="MDP9830031.1"/>
    </source>
</evidence>
<dbReference type="Proteomes" id="UP001235712">
    <property type="component" value="Unassembled WGS sequence"/>
</dbReference>
<feature type="domain" description="IPT/TIG" evidence="4">
    <location>
        <begin position="2311"/>
        <end position="2392"/>
    </location>
</feature>
<feature type="domain" description="IPT/TIG" evidence="4">
    <location>
        <begin position="2483"/>
        <end position="2584"/>
    </location>
</feature>
<sequence length="2782" mass="265696">MRSWGKWLRNNRPSARWAAGWKQRATARGLTGLLVTGLVIPLGAQGSSAFTGTVVANANVLNGNVKLLGAATVNIASVAQSQYPGTPSAQLANLSGLGLDAVATAGVVKSAATADLLYDTATSSADLASLNIASGLVSLGPTHSQCQATGTGATGSSTVTGLNIGGGLGLGAAIPSGAITPNYTIPLTLTVLGVPTTAGSIILNYQSTSSQGANQYGLTVVAARVSINVAGLAQVNVDIGTSECGTTKPSTPTVSGISPVRGPEGGTTSVTVTGTNFLGTTNVQFGSASATSYTITSLTSITAVAPAGTGTVDVRVINPAGTSANTAADDFTYVPQPVITAIAPTRGPTAGGTSVTITGTSLTGATAVSFGSTAATSFSVDSATQITAVAPAGASAGPVDVRVTTLGGQSAAVTADQYTYVAVPAVTGVSPSAGPVAGGTTVTITGTGLANATSVKFGGQNATITANTGTSITATSPAGGAGTADVVVTTAGGTSPNTSADDFVYVSTPTVTGVSPTSGQAGGGSSVTISGTGFAGLSGAAAVRFGSTNATSYTVNSPTSITAVAPAGTGTVDVTVTNPAGTSAASAADQYTYIAAPVVSGVTPATGPTAGGNTVTIAGTGFTGATQVAFGPNPSGTFSVVSPTQITATVPAGSGSVDVRVTTPGGVSANTAADNYVYAGTPTVTAVSPATGPAAGGTNVTITGTNLTGATAVRFGGVNATNVVVVSATSITASSPAGSAGVADVTVTTPGGTSAVVAADRFTYVAAPVITAISPAQGAAAGGLAATITGTGFTGATSVKFDQNSVIPLVLSDTTISVLLVPAHAVGPVNVTVTTPNGGTSGATAASTYTYVGQPTLTSVSPASGPTAGGNTVVLTGTGFTNVDIVNFGLLTPAQFTKVSDTEIRAVAPAVVGAQTRLVSVNSLAYGTSGTQSYQYVDAPTITLLTPGSGPTAGGTTVAVLGSGFSGATQVLFDGVPGTNLTISTDATLSVRSPAHAAGTAQVSVVGVGGTSSTAGTANDFTYVAAPSITSIAPSSGPAPGLNPVTITGSGFTGATSVTFGGTASVFVVNNDTTITVPLVPGHAAGDVGVVVTTPDGGAGAPGTYTYLGAPTLTAVTPDRGPIAGGNTVVLTGTGFNQADGVTFGITPATSYVKNSDTQITAVAPAGLGTANVTVSAGLGNTSNPQPYTYAGAPLVTSVTPNQGTVDGGTVVTLAGSGFTGATDVKFGTTSVGAALTVSDDNTITVTTPVHLAGTVGVTVTAPGGTSTAIPLVNDFTYIGRPVVSAVTPSSGPTGGGTAVTITGTGFGSATGAAAVQFGGTNATSYIVLNDTTVTAIAPAHGAGAADVTVSTAIGGTSAGGTVFTYLGAPAVTGISPDSGPLTGGTPVTITGAGFTSGSTVRFGLASATVTAINGSTSITATAPAGIGTVAVQVTTAGGTSPDTAADDYTYVGTPVVSGLSPIAGGTAGGETINITGSGFTGVLGVDFGGTTAQYTRQSDTLITATAPARGPGVVNVHVTTLIGGASANQAANQYTYVAGPSVSGIVPSAGPVAGGTTVTITGSGFTGATGVRFGNVPGTNRVVNSDTSITVDAPAGSAGTVPVTVVGVYANSAATSASQFTYLDRPAVTGVAPDSGTTGGGTVVTISGTGFTNSSTVDFGGTPATGVQFVSATEVRATSPAGPAGVVSVAVTTNGGTSVVGGTRDNFRYVGTPAITSIVPPTGATAGGETVTINGGQFYDVSGVTFGGVAATSVTTVSATQLTAVTPPHAAGAVPVAVTTAVGGTSAAGTFTYEPAPSVTGVAPGSGSTAGGTGVTLTGTGFTGASQVYFGSVPASFFNVDSDTQITATSPAMGMPGTFDVTVDGPYGTSEATAASRFTYAGAPTVTGITPARGALAGGTEVTVTGTGFTAGSQVFFGGVAATVRFVSATELVATTPAGSAGTVAMTVDNGYGTSAGVNFTFVDLPAITSVAPASGPEPGGTAVVVRGSGFIGTTAVRFGTVSASFSLISDTEIRTTSPGGTGSVNVRITNDGGTSAVGSTTGFDYVPPPAVSGVSPRSGPIAGGTTVTVDGTGFTSGTTVSFGSTPGTAVNVLSPTRLTVLSPAAGAATTVSVSVTTVNGTSGVAGPADDFAYVGAPSVSGVTPAAGPLAGGTTVTISGAGFTDATAVRFGTVAATSFTVSTDGTITAVVPAGAAGVANVTVTGPGGTSAVVPAAQFRYQAAASITGISPDTGSVQGGQTVTITGSGFTGTTRVTFGGVDATSFTVVDDSTITAVTPNVPAAGDRTVRVVAPGGTSPVTADSTYTFVAPPSLTAVSPDVGSTAGGTAVTLTGTGLTGATSVAFGTTAVTPTVVGATTLTVVTPVHAAGTVDVVVTVPTGNATLPGGFTFVEPGSAPVVSAVDPDRGPAAGGNRVTVTGIGFTDATAVTFGGVTATYTVVSDTRITVTVPADGTGTVTVRVSTANGTSTDAVGYTYVPLSELPTVRSITPDVGPVAGGTALTVSGSNFDEQTTVSFDGVPGEGLTLGPDVGGSALVRSVPAGIRAAYSNTLTVVSPAHAQGPVTVRVTNAAGTTNFVQAFTFIPRPSATAFTVTVPAGSTSVIAPRGPDYTELTVDACSAVTGDGSVKVGPKGLACVYTAPDEAGTDGFTMDVTDVIGQSATQTVRVTVTEDGGTGTDNGGGNDNGGDDGGTGSGGNGGNNGDGDGGTGTDGGGGNDSGDGTPSGGAGETDSTGDDLAFTGTPYFLVPAIAAGFALILFGTGLLSAETLRARRRPGRGSIR</sequence>
<evidence type="ECO:0000256" key="3">
    <source>
        <dbReference type="SAM" id="Phobius"/>
    </source>
</evidence>